<sequence>MAQKKDDKSNKSAWIMVLVLSVVLFGTMYIFQPISKDEAVESAMEMVPEEFTIVKHSQFISAEESESGSDEWYVHLENEAEERAILTINAHNGELIVGAIENQQGEVMEEL</sequence>
<evidence type="ECO:0000313" key="3">
    <source>
        <dbReference type="Proteomes" id="UP000183988"/>
    </source>
</evidence>
<dbReference type="OrthoDB" id="2970292at2"/>
<reference evidence="2 3" key="1">
    <citation type="submission" date="2016-11" db="EMBL/GenBank/DDBJ databases">
        <authorList>
            <person name="Jaros S."/>
            <person name="Januszkiewicz K."/>
            <person name="Wedrychowicz H."/>
        </authorList>
    </citation>
    <scope>NUCLEOTIDE SEQUENCE [LARGE SCALE GENOMIC DNA]</scope>
    <source>
        <strain evidence="2 3">IBRC-M 10683</strain>
    </source>
</reference>
<name>A0A1M5GGI7_9BACI</name>
<proteinExistence type="predicted"/>
<keyword evidence="1" id="KW-0812">Transmembrane</keyword>
<dbReference type="EMBL" id="FQVW01000013">
    <property type="protein sequence ID" value="SHG02855.1"/>
    <property type="molecule type" value="Genomic_DNA"/>
</dbReference>
<dbReference type="RefSeq" id="WP_072889575.1">
    <property type="nucleotide sequence ID" value="NZ_FQVW01000013.1"/>
</dbReference>
<evidence type="ECO:0008006" key="4">
    <source>
        <dbReference type="Google" id="ProtNLM"/>
    </source>
</evidence>
<keyword evidence="1" id="KW-1133">Transmembrane helix</keyword>
<evidence type="ECO:0000313" key="2">
    <source>
        <dbReference type="EMBL" id="SHG02855.1"/>
    </source>
</evidence>
<feature type="transmembrane region" description="Helical" evidence="1">
    <location>
        <begin position="12"/>
        <end position="31"/>
    </location>
</feature>
<protein>
    <recommendedName>
        <fullName evidence="4">PepSY domain-containing protein</fullName>
    </recommendedName>
</protein>
<gene>
    <name evidence="2" type="ORF">SAMN05216225_10131</name>
</gene>
<dbReference type="AlphaFoldDB" id="A0A1M5GGI7"/>
<organism evidence="2 3">
    <name type="scientific">Ornithinibacillus halophilus</name>
    <dbReference type="NCBI Taxonomy" id="930117"/>
    <lineage>
        <taxon>Bacteria</taxon>
        <taxon>Bacillati</taxon>
        <taxon>Bacillota</taxon>
        <taxon>Bacilli</taxon>
        <taxon>Bacillales</taxon>
        <taxon>Bacillaceae</taxon>
        <taxon>Ornithinibacillus</taxon>
    </lineage>
</organism>
<keyword evidence="1" id="KW-0472">Membrane</keyword>
<dbReference type="Proteomes" id="UP000183988">
    <property type="component" value="Unassembled WGS sequence"/>
</dbReference>
<keyword evidence="3" id="KW-1185">Reference proteome</keyword>
<accession>A0A1M5GGI7</accession>
<evidence type="ECO:0000256" key="1">
    <source>
        <dbReference type="SAM" id="Phobius"/>
    </source>
</evidence>